<accession>A0AAU7AQG7</accession>
<dbReference type="InterPro" id="IPR036527">
    <property type="entry name" value="SCP2_sterol-bd_dom_sf"/>
</dbReference>
<evidence type="ECO:0008006" key="2">
    <source>
        <dbReference type="Google" id="ProtNLM"/>
    </source>
</evidence>
<reference evidence="1" key="1">
    <citation type="submission" date="2022-12" db="EMBL/GenBank/DDBJ databases">
        <title>Paraconexibacter alkalitolerans sp. nov. and Baekduia alba sp. nov., isolated from soil and emended description of the genera Paraconexibacter (Chun et al., 2020) and Baekduia (An et al., 2020).</title>
        <authorList>
            <person name="Vieira S."/>
            <person name="Huber K.J."/>
            <person name="Geppert A."/>
            <person name="Wolf J."/>
            <person name="Neumann-Schaal M."/>
            <person name="Muesken M."/>
            <person name="Overmann J."/>
        </authorList>
    </citation>
    <scope>NUCLEOTIDE SEQUENCE</scope>
    <source>
        <strain evidence="1">AEG42_29</strain>
    </source>
</reference>
<protein>
    <recommendedName>
        <fullName evidence="2">SCP2 domain-containing protein</fullName>
    </recommendedName>
</protein>
<dbReference type="KEGG" id="parq:DSM112329_00756"/>
<dbReference type="RefSeq" id="WP_354700478.1">
    <property type="nucleotide sequence ID" value="NZ_CP114014.1"/>
</dbReference>
<sequence>MPYFADPADAYKYLAGVWREAAVHPEVGPALMAADIVLQLRYDDPECQTTVRLADPIEVIEGDTEVVPVVTLTLSADLANQYWRGELNLAAALARGRAKSKGPVNKILKLVPLTRPMFPIYCELTAEKDEVAAL</sequence>
<dbReference type="EMBL" id="CP114014">
    <property type="protein sequence ID" value="XAY03930.1"/>
    <property type="molecule type" value="Genomic_DNA"/>
</dbReference>
<proteinExistence type="predicted"/>
<evidence type="ECO:0000313" key="1">
    <source>
        <dbReference type="EMBL" id="XAY03930.1"/>
    </source>
</evidence>
<gene>
    <name evidence="1" type="ORF">DSM112329_00756</name>
</gene>
<dbReference type="SUPFAM" id="SSF55718">
    <property type="entry name" value="SCP-like"/>
    <property type="match status" value="1"/>
</dbReference>
<organism evidence="1">
    <name type="scientific">Paraconexibacter sp. AEG42_29</name>
    <dbReference type="NCBI Taxonomy" id="2997339"/>
    <lineage>
        <taxon>Bacteria</taxon>
        <taxon>Bacillati</taxon>
        <taxon>Actinomycetota</taxon>
        <taxon>Thermoleophilia</taxon>
        <taxon>Solirubrobacterales</taxon>
        <taxon>Paraconexibacteraceae</taxon>
        <taxon>Paraconexibacter</taxon>
    </lineage>
</organism>
<dbReference type="Gene3D" id="3.30.1050.10">
    <property type="entry name" value="SCP2 sterol-binding domain"/>
    <property type="match status" value="1"/>
</dbReference>
<name>A0AAU7AQG7_9ACTN</name>
<dbReference type="AlphaFoldDB" id="A0AAU7AQG7"/>